<proteinExistence type="predicted"/>
<evidence type="ECO:0000313" key="10">
    <source>
        <dbReference type="EMBL" id="CAG6720181.1"/>
    </source>
</evidence>
<organism evidence="10">
    <name type="scientific">Cacopsylla melanoneura</name>
    <dbReference type="NCBI Taxonomy" id="428564"/>
    <lineage>
        <taxon>Eukaryota</taxon>
        <taxon>Metazoa</taxon>
        <taxon>Ecdysozoa</taxon>
        <taxon>Arthropoda</taxon>
        <taxon>Hexapoda</taxon>
        <taxon>Insecta</taxon>
        <taxon>Pterygota</taxon>
        <taxon>Neoptera</taxon>
        <taxon>Paraneoptera</taxon>
        <taxon>Hemiptera</taxon>
        <taxon>Sternorrhyncha</taxon>
        <taxon>Psylloidea</taxon>
        <taxon>Psyllidae</taxon>
        <taxon>Psyllinae</taxon>
        <taxon>Cacopsylla</taxon>
    </lineage>
</organism>
<evidence type="ECO:0000256" key="1">
    <source>
        <dbReference type="ARBA" id="ARBA00004141"/>
    </source>
</evidence>
<dbReference type="GO" id="GO:0016020">
    <property type="term" value="C:membrane"/>
    <property type="evidence" value="ECO:0007669"/>
    <property type="project" value="UniProtKB-SubCell"/>
</dbReference>
<keyword evidence="3 9" id="KW-0812">Transmembrane</keyword>
<evidence type="ECO:0000256" key="4">
    <source>
        <dbReference type="ARBA" id="ARBA00022725"/>
    </source>
</evidence>
<keyword evidence="2" id="KW-0716">Sensory transduction</keyword>
<keyword evidence="5 9" id="KW-1133">Transmembrane helix</keyword>
<keyword evidence="6 9" id="KW-0472">Membrane</keyword>
<dbReference type="GO" id="GO:0005549">
    <property type="term" value="F:odorant binding"/>
    <property type="evidence" value="ECO:0007669"/>
    <property type="project" value="InterPro"/>
</dbReference>
<comment type="subcellular location">
    <subcellularLocation>
        <location evidence="1">Membrane</location>
        <topology evidence="1">Multi-pass membrane protein</topology>
    </subcellularLocation>
</comment>
<keyword evidence="4" id="KW-0552">Olfaction</keyword>
<dbReference type="AlphaFoldDB" id="A0A8D8VAY1"/>
<evidence type="ECO:0000256" key="7">
    <source>
        <dbReference type="ARBA" id="ARBA00023170"/>
    </source>
</evidence>
<keyword evidence="8" id="KW-0807">Transducer</keyword>
<dbReference type="GO" id="GO:0004984">
    <property type="term" value="F:olfactory receptor activity"/>
    <property type="evidence" value="ECO:0007669"/>
    <property type="project" value="InterPro"/>
</dbReference>
<evidence type="ECO:0000256" key="9">
    <source>
        <dbReference type="SAM" id="Phobius"/>
    </source>
</evidence>
<feature type="transmembrane region" description="Helical" evidence="9">
    <location>
        <begin position="125"/>
        <end position="143"/>
    </location>
</feature>
<dbReference type="Pfam" id="PF02949">
    <property type="entry name" value="7tm_6"/>
    <property type="match status" value="1"/>
</dbReference>
<feature type="transmembrane region" description="Helical" evidence="9">
    <location>
        <begin position="195"/>
        <end position="217"/>
    </location>
</feature>
<feature type="transmembrane region" description="Helical" evidence="9">
    <location>
        <begin position="35"/>
        <end position="57"/>
    </location>
</feature>
<dbReference type="EMBL" id="HBUF01360031">
    <property type="protein sequence ID" value="CAG6720181.1"/>
    <property type="molecule type" value="Transcribed_RNA"/>
</dbReference>
<evidence type="ECO:0000256" key="2">
    <source>
        <dbReference type="ARBA" id="ARBA00022606"/>
    </source>
</evidence>
<dbReference type="GO" id="GO:0007165">
    <property type="term" value="P:signal transduction"/>
    <property type="evidence" value="ECO:0007669"/>
    <property type="project" value="UniProtKB-KW"/>
</dbReference>
<evidence type="ECO:0000256" key="5">
    <source>
        <dbReference type="ARBA" id="ARBA00022989"/>
    </source>
</evidence>
<evidence type="ECO:0008006" key="11">
    <source>
        <dbReference type="Google" id="ProtNLM"/>
    </source>
</evidence>
<dbReference type="InterPro" id="IPR004117">
    <property type="entry name" value="7tm6_olfct_rcpt"/>
</dbReference>
<reference evidence="10" key="1">
    <citation type="submission" date="2021-05" db="EMBL/GenBank/DDBJ databases">
        <authorList>
            <person name="Alioto T."/>
            <person name="Alioto T."/>
            <person name="Gomez Garrido J."/>
        </authorList>
    </citation>
    <scope>NUCLEOTIDE SEQUENCE</scope>
</reference>
<protein>
    <recommendedName>
        <fullName evidence="11">Odorant receptor</fullName>
    </recommendedName>
</protein>
<keyword evidence="7" id="KW-0675">Receptor</keyword>
<accession>A0A8D8VAY1</accession>
<evidence type="ECO:0000256" key="8">
    <source>
        <dbReference type="ARBA" id="ARBA00023224"/>
    </source>
</evidence>
<evidence type="ECO:0000256" key="3">
    <source>
        <dbReference type="ARBA" id="ARBA00022692"/>
    </source>
</evidence>
<sequence>MKLEKYPQTNIRLLCKLLEWTCLYYRPSIGNWRGFLLQLFCYAQHCFIGLFLFFRFLNTFTRSVHYLPEFYQMLMEDSGLLFCYFKIQLLYHRYSDIQSLTNLMENSFSNVDQKITTKCNVKAKMISMGFIFGALCIFITKFIEMYVPVSEQDLHIKKHLYENKFPSRKILLNIYIPYMDESEYWSNKVINIVEFYVIVLMVLTGFAMASLMPALIIQLEGQYQILNYYMEQIGKVHTDWKGKPVWYTDIQIADYVYIYVENSHQPSTSRPSKRERMMLRKQRILNQILYELSYVKQLVKFHQKLSKFQYKVSDRVPYFVHHNKIMALTIV</sequence>
<name>A0A8D8VAY1_9HEMI</name>
<evidence type="ECO:0000256" key="6">
    <source>
        <dbReference type="ARBA" id="ARBA00023136"/>
    </source>
</evidence>